<dbReference type="Gene3D" id="1.10.3810.10">
    <property type="entry name" value="Biosynthetic peptidoglycan transglycosylase-like"/>
    <property type="match status" value="1"/>
</dbReference>
<evidence type="ECO:0000256" key="2">
    <source>
        <dbReference type="ARBA" id="ARBA00022475"/>
    </source>
</evidence>
<comment type="catalytic activity">
    <reaction evidence="14">
        <text>[GlcNAc-(1-&gt;4)-Mur2Ac(oyl-L-Ala-gamma-D-Glu-L-Lys-D-Ala-D-Ala)](n)-di-trans,octa-cis-undecaprenyl diphosphate + beta-D-GlcNAc-(1-&gt;4)-Mur2Ac(oyl-L-Ala-gamma-D-Glu-L-Lys-D-Ala-D-Ala)-di-trans,octa-cis-undecaprenyl diphosphate = [GlcNAc-(1-&gt;4)-Mur2Ac(oyl-L-Ala-gamma-D-Glu-L-Lys-D-Ala-D-Ala)](n+1)-di-trans,octa-cis-undecaprenyl diphosphate + di-trans,octa-cis-undecaprenyl diphosphate + H(+)</text>
        <dbReference type="Rhea" id="RHEA:23708"/>
        <dbReference type="Rhea" id="RHEA-COMP:9602"/>
        <dbReference type="Rhea" id="RHEA-COMP:9603"/>
        <dbReference type="ChEBI" id="CHEBI:15378"/>
        <dbReference type="ChEBI" id="CHEBI:58405"/>
        <dbReference type="ChEBI" id="CHEBI:60033"/>
        <dbReference type="ChEBI" id="CHEBI:78435"/>
        <dbReference type="EC" id="2.4.99.28"/>
    </reaction>
</comment>
<evidence type="ECO:0000256" key="8">
    <source>
        <dbReference type="ARBA" id="ARBA00022960"/>
    </source>
</evidence>
<keyword evidence="5" id="KW-0328">Glycosyltransferase</keyword>
<evidence type="ECO:0000256" key="14">
    <source>
        <dbReference type="ARBA" id="ARBA00049902"/>
    </source>
</evidence>
<organism evidence="18 19">
    <name type="scientific">candidate division WOR-3 bacterium RBG_13_43_14</name>
    <dbReference type="NCBI Taxonomy" id="1802590"/>
    <lineage>
        <taxon>Bacteria</taxon>
        <taxon>Bacteria division WOR-3</taxon>
    </lineage>
</organism>
<keyword evidence="12" id="KW-0961">Cell wall biogenesis/degradation</keyword>
<dbReference type="InterPro" id="IPR050396">
    <property type="entry name" value="Glycosyltr_51/Transpeptidase"/>
</dbReference>
<dbReference type="AlphaFoldDB" id="A0A1F4U3I3"/>
<dbReference type="GO" id="GO:0008360">
    <property type="term" value="P:regulation of cell shape"/>
    <property type="evidence" value="ECO:0007669"/>
    <property type="project" value="UniProtKB-KW"/>
</dbReference>
<feature type="domain" description="Penicillin-binding C-terminal" evidence="17">
    <location>
        <begin position="650"/>
        <end position="725"/>
    </location>
</feature>
<dbReference type="EC" id="2.4.99.28" evidence="13"/>
<protein>
    <recommendedName>
        <fullName evidence="13">peptidoglycan glycosyltransferase</fullName>
        <ecNumber evidence="13">2.4.99.28</ecNumber>
    </recommendedName>
</protein>
<evidence type="ECO:0000256" key="4">
    <source>
        <dbReference type="ARBA" id="ARBA00022670"/>
    </source>
</evidence>
<dbReference type="SUPFAM" id="SSF53955">
    <property type="entry name" value="Lysozyme-like"/>
    <property type="match status" value="1"/>
</dbReference>
<evidence type="ECO:0000256" key="6">
    <source>
        <dbReference type="ARBA" id="ARBA00022679"/>
    </source>
</evidence>
<dbReference type="Pfam" id="PF00905">
    <property type="entry name" value="Transpeptidase"/>
    <property type="match status" value="1"/>
</dbReference>
<keyword evidence="9" id="KW-0573">Peptidoglycan synthesis</keyword>
<dbReference type="Gene3D" id="2.60.40.10">
    <property type="entry name" value="Immunoglobulins"/>
    <property type="match status" value="1"/>
</dbReference>
<dbReference type="GO" id="GO:0009252">
    <property type="term" value="P:peptidoglycan biosynthetic process"/>
    <property type="evidence" value="ECO:0007669"/>
    <property type="project" value="UniProtKB-KW"/>
</dbReference>
<dbReference type="EMBL" id="MEUM01000137">
    <property type="protein sequence ID" value="OGC39400.1"/>
    <property type="molecule type" value="Genomic_DNA"/>
</dbReference>
<dbReference type="InterPro" id="IPR013783">
    <property type="entry name" value="Ig-like_fold"/>
</dbReference>
<keyword evidence="10" id="KW-0472">Membrane</keyword>
<dbReference type="PANTHER" id="PTHR32282:SF11">
    <property type="entry name" value="PENICILLIN-BINDING PROTEIN 1B"/>
    <property type="match status" value="1"/>
</dbReference>
<keyword evidence="7" id="KW-0378">Hydrolase</keyword>
<evidence type="ECO:0000259" key="17">
    <source>
        <dbReference type="Pfam" id="PF06832"/>
    </source>
</evidence>
<evidence type="ECO:0000256" key="11">
    <source>
        <dbReference type="ARBA" id="ARBA00023268"/>
    </source>
</evidence>
<dbReference type="GO" id="GO:0006508">
    <property type="term" value="P:proteolysis"/>
    <property type="evidence" value="ECO:0007669"/>
    <property type="project" value="UniProtKB-KW"/>
</dbReference>
<keyword evidence="8" id="KW-0133">Cell shape</keyword>
<evidence type="ECO:0000256" key="7">
    <source>
        <dbReference type="ARBA" id="ARBA00022801"/>
    </source>
</evidence>
<dbReference type="GO" id="GO:0071555">
    <property type="term" value="P:cell wall organization"/>
    <property type="evidence" value="ECO:0007669"/>
    <property type="project" value="UniProtKB-KW"/>
</dbReference>
<feature type="domain" description="Penicillin-binding protein transpeptidase" evidence="15">
    <location>
        <begin position="336"/>
        <end position="577"/>
    </location>
</feature>
<evidence type="ECO:0000256" key="5">
    <source>
        <dbReference type="ARBA" id="ARBA00022676"/>
    </source>
</evidence>
<keyword evidence="4" id="KW-0645">Protease</keyword>
<keyword evidence="2" id="KW-1003">Cell membrane</keyword>
<dbReference type="InterPro" id="IPR001264">
    <property type="entry name" value="Glyco_trans_51"/>
</dbReference>
<evidence type="ECO:0000256" key="13">
    <source>
        <dbReference type="ARBA" id="ARBA00044770"/>
    </source>
</evidence>
<dbReference type="InterPro" id="IPR012338">
    <property type="entry name" value="Beta-lactam/transpept-like"/>
</dbReference>
<gene>
    <name evidence="18" type="ORF">A2Y85_06290</name>
</gene>
<feature type="domain" description="Glycosyl transferase family 51" evidence="16">
    <location>
        <begin position="48"/>
        <end position="223"/>
    </location>
</feature>
<dbReference type="InterPro" id="IPR023346">
    <property type="entry name" value="Lysozyme-like_dom_sf"/>
</dbReference>
<name>A0A1F4U3I3_UNCW3</name>
<evidence type="ECO:0000259" key="16">
    <source>
        <dbReference type="Pfam" id="PF00912"/>
    </source>
</evidence>
<dbReference type="Proteomes" id="UP000177025">
    <property type="component" value="Unassembled WGS sequence"/>
</dbReference>
<dbReference type="InterPro" id="IPR009647">
    <property type="entry name" value="PBP_C"/>
</dbReference>
<dbReference type="GO" id="GO:0030288">
    <property type="term" value="C:outer membrane-bounded periplasmic space"/>
    <property type="evidence" value="ECO:0007669"/>
    <property type="project" value="TreeGrafter"/>
</dbReference>
<dbReference type="InterPro" id="IPR036950">
    <property type="entry name" value="PBP_transglycosylase"/>
</dbReference>
<evidence type="ECO:0000313" key="19">
    <source>
        <dbReference type="Proteomes" id="UP000177025"/>
    </source>
</evidence>
<keyword evidence="6" id="KW-0808">Transferase</keyword>
<dbReference type="GO" id="GO:0008955">
    <property type="term" value="F:peptidoglycan glycosyltransferase activity"/>
    <property type="evidence" value="ECO:0007669"/>
    <property type="project" value="UniProtKB-EC"/>
</dbReference>
<dbReference type="Pfam" id="PF06832">
    <property type="entry name" value="BiPBP_C"/>
    <property type="match status" value="1"/>
</dbReference>
<dbReference type="Pfam" id="PF00912">
    <property type="entry name" value="Transgly"/>
    <property type="match status" value="1"/>
</dbReference>
<keyword evidence="11" id="KW-0511">Multifunctional enzyme</keyword>
<dbReference type="GO" id="GO:0004180">
    <property type="term" value="F:carboxypeptidase activity"/>
    <property type="evidence" value="ECO:0007669"/>
    <property type="project" value="UniProtKB-KW"/>
</dbReference>
<reference evidence="18 19" key="1">
    <citation type="journal article" date="2016" name="Nat. Commun.">
        <title>Thousands of microbial genomes shed light on interconnected biogeochemical processes in an aquifer system.</title>
        <authorList>
            <person name="Anantharaman K."/>
            <person name="Brown C.T."/>
            <person name="Hug L.A."/>
            <person name="Sharon I."/>
            <person name="Castelle C.J."/>
            <person name="Probst A.J."/>
            <person name="Thomas B.C."/>
            <person name="Singh A."/>
            <person name="Wilkins M.J."/>
            <person name="Karaoz U."/>
            <person name="Brodie E.L."/>
            <person name="Williams K.H."/>
            <person name="Hubbard S.S."/>
            <person name="Banfield J.F."/>
        </authorList>
    </citation>
    <scope>NUCLEOTIDE SEQUENCE [LARGE SCALE GENOMIC DNA]</scope>
</reference>
<keyword evidence="3" id="KW-0121">Carboxypeptidase</keyword>
<evidence type="ECO:0000313" key="18">
    <source>
        <dbReference type="EMBL" id="OGC39400.1"/>
    </source>
</evidence>
<evidence type="ECO:0000256" key="10">
    <source>
        <dbReference type="ARBA" id="ARBA00023136"/>
    </source>
</evidence>
<evidence type="ECO:0000256" key="9">
    <source>
        <dbReference type="ARBA" id="ARBA00022984"/>
    </source>
</evidence>
<dbReference type="GO" id="GO:0005886">
    <property type="term" value="C:plasma membrane"/>
    <property type="evidence" value="ECO:0007669"/>
    <property type="project" value="UniProtKB-SubCell"/>
</dbReference>
<comment type="subcellular location">
    <subcellularLocation>
        <location evidence="1">Cell membrane</location>
    </subcellularLocation>
</comment>
<dbReference type="GO" id="GO:0008658">
    <property type="term" value="F:penicillin binding"/>
    <property type="evidence" value="ECO:0007669"/>
    <property type="project" value="InterPro"/>
</dbReference>
<dbReference type="SUPFAM" id="SSF56601">
    <property type="entry name" value="beta-lactamase/transpeptidase-like"/>
    <property type="match status" value="1"/>
</dbReference>
<dbReference type="NCBIfam" id="TIGR02073">
    <property type="entry name" value="PBP_1c"/>
    <property type="match status" value="1"/>
</dbReference>
<accession>A0A1F4U3I3</accession>
<dbReference type="InterPro" id="IPR011815">
    <property type="entry name" value="PBP_1c"/>
</dbReference>
<evidence type="ECO:0000256" key="12">
    <source>
        <dbReference type="ARBA" id="ARBA00023316"/>
    </source>
</evidence>
<proteinExistence type="predicted"/>
<dbReference type="PANTHER" id="PTHR32282">
    <property type="entry name" value="BINDING PROTEIN TRANSPEPTIDASE, PUTATIVE-RELATED"/>
    <property type="match status" value="1"/>
</dbReference>
<evidence type="ECO:0000256" key="1">
    <source>
        <dbReference type="ARBA" id="ARBA00004236"/>
    </source>
</evidence>
<sequence>MRRKIHIALIIVTGALLAMPFILPTRHDFLHRPVHRSLQILDHHGSVLREILSDKDYISHYCTLDSISPYLIMASLASEDKRFFAHNGIDVLAIIRSAIQNMLNQQVVSGASTITQQLVRNLLNSPSRDVFSKFREAIFALILELKLCKLEILELYLNSAPYGNLAHGVEAASQMYFRKPARDLTCNEAALLAILPRAPSSYNPYHYPERAVRAQKNLLNRMQNAGCIDSVCLAEALEQPLQIVPKEKNFTAPHFCEYVRKNIDRIGHNVFQISTTIDPEIQTAIEKIIDNNLRRLEDANVTNAAAIVLELNALELRAYVGSNDFFEPVCGEVDGAQSLRQPGSAIKPFTYAIAIENGTTPADLIPDLPTYEATASGDYQPRNYDEKFHGLVRLRTALACSYNIPAVKVLEKIGIDELWRCLRHSGFNSLTQTPVHYGLGLTLGNGEVTLFELTRAFSIFASNGYYRSVNFIGSINGERIMLDRKRVRIFRPAVAYIIGDILNDNNARSPAFGEFSPLNMPFFCSVKTGTSKDYRDNWCVGYTSNYIVGVWVGNFDGSPMNKVSGITGAAPIFRDIMLFLHRNLYPVRPAIPESVIPVNICALSGEIPCNDCENIITELFIKGNEPKEYCNHALARIDHRKAKDLQFSQAPANQNNFCIMFPDNGDIYKIDPILRDEYQKLRLQIATTLDLKEVTWYIDGKKLGTAYYPFSYYWQLMPGDHVITASALTAGRSELTADPVNILVLE</sequence>
<dbReference type="Gene3D" id="3.40.710.10">
    <property type="entry name" value="DD-peptidase/beta-lactamase superfamily"/>
    <property type="match status" value="1"/>
</dbReference>
<comment type="caution">
    <text evidence="18">The sequence shown here is derived from an EMBL/GenBank/DDBJ whole genome shotgun (WGS) entry which is preliminary data.</text>
</comment>
<dbReference type="InterPro" id="IPR001460">
    <property type="entry name" value="PCN-bd_Tpept"/>
</dbReference>
<evidence type="ECO:0000259" key="15">
    <source>
        <dbReference type="Pfam" id="PF00905"/>
    </source>
</evidence>
<evidence type="ECO:0000256" key="3">
    <source>
        <dbReference type="ARBA" id="ARBA00022645"/>
    </source>
</evidence>